<dbReference type="GO" id="GO:0009506">
    <property type="term" value="C:plasmodesma"/>
    <property type="evidence" value="ECO:0007669"/>
    <property type="project" value="TreeGrafter"/>
</dbReference>
<comment type="subcellular location">
    <subcellularLocation>
        <location evidence="1">Membrane</location>
        <topology evidence="1">Single-pass type I membrane protein</topology>
    </subcellularLocation>
</comment>
<dbReference type="Pfam" id="PF07714">
    <property type="entry name" value="PK_Tyr_Ser-Thr"/>
    <property type="match status" value="1"/>
</dbReference>
<feature type="domain" description="Protein kinase" evidence="13">
    <location>
        <begin position="375"/>
        <end position="633"/>
    </location>
</feature>
<evidence type="ECO:0000256" key="11">
    <source>
        <dbReference type="ARBA" id="ARBA00023180"/>
    </source>
</evidence>
<dbReference type="InterPro" id="IPR008271">
    <property type="entry name" value="Ser/Thr_kinase_AS"/>
</dbReference>
<feature type="signal peptide" evidence="12">
    <location>
        <begin position="1"/>
        <end position="17"/>
    </location>
</feature>
<evidence type="ECO:0000256" key="7">
    <source>
        <dbReference type="ARBA" id="ARBA00022777"/>
    </source>
</evidence>
<dbReference type="OMA" id="MICHAFL"/>
<reference evidence="14 15" key="1">
    <citation type="journal article" date="2012" name="Nature">
        <title>Repeated polyploidization of Gossypium genomes and the evolution of spinnable cotton fibres.</title>
        <authorList>
            <person name="Paterson A.H."/>
            <person name="Wendel J.F."/>
            <person name="Gundlach H."/>
            <person name="Guo H."/>
            <person name="Jenkins J."/>
            <person name="Jin D."/>
            <person name="Llewellyn D."/>
            <person name="Showmaker K.C."/>
            <person name="Shu S."/>
            <person name="Udall J."/>
            <person name="Yoo M.J."/>
            <person name="Byers R."/>
            <person name="Chen W."/>
            <person name="Doron-Faigenboim A."/>
            <person name="Duke M.V."/>
            <person name="Gong L."/>
            <person name="Grimwood J."/>
            <person name="Grover C."/>
            <person name="Grupp K."/>
            <person name="Hu G."/>
            <person name="Lee T.H."/>
            <person name="Li J."/>
            <person name="Lin L."/>
            <person name="Liu T."/>
            <person name="Marler B.S."/>
            <person name="Page J.T."/>
            <person name="Roberts A.W."/>
            <person name="Romanel E."/>
            <person name="Sanders W.S."/>
            <person name="Szadkowski E."/>
            <person name="Tan X."/>
            <person name="Tang H."/>
            <person name="Xu C."/>
            <person name="Wang J."/>
            <person name="Wang Z."/>
            <person name="Zhang D."/>
            <person name="Zhang L."/>
            <person name="Ashrafi H."/>
            <person name="Bedon F."/>
            <person name="Bowers J.E."/>
            <person name="Brubaker C.L."/>
            <person name="Chee P.W."/>
            <person name="Das S."/>
            <person name="Gingle A.R."/>
            <person name="Haigler C.H."/>
            <person name="Harker D."/>
            <person name="Hoffmann L.V."/>
            <person name="Hovav R."/>
            <person name="Jones D.C."/>
            <person name="Lemke C."/>
            <person name="Mansoor S."/>
            <person name="ur Rahman M."/>
            <person name="Rainville L.N."/>
            <person name="Rambani A."/>
            <person name="Reddy U.K."/>
            <person name="Rong J.K."/>
            <person name="Saranga Y."/>
            <person name="Scheffler B.E."/>
            <person name="Scheffler J.A."/>
            <person name="Stelly D.M."/>
            <person name="Triplett B.A."/>
            <person name="Van Deynze A."/>
            <person name="Vaslin M.F."/>
            <person name="Waghmare V.N."/>
            <person name="Walford S.A."/>
            <person name="Wright R.J."/>
            <person name="Zaki E.A."/>
            <person name="Zhang T."/>
            <person name="Dennis E.S."/>
            <person name="Mayer K.F."/>
            <person name="Peterson D.G."/>
            <person name="Rokhsar D.S."/>
            <person name="Wang X."/>
            <person name="Schmutz J."/>
        </authorList>
    </citation>
    <scope>NUCLEOTIDE SEQUENCE [LARGE SCALE GENOMIC DNA]</scope>
</reference>
<organism evidence="14 15">
    <name type="scientific">Gossypium raimondii</name>
    <name type="common">Peruvian cotton</name>
    <name type="synonym">Gossypium klotzschianum subsp. raimondii</name>
    <dbReference type="NCBI Taxonomy" id="29730"/>
    <lineage>
        <taxon>Eukaryota</taxon>
        <taxon>Viridiplantae</taxon>
        <taxon>Streptophyta</taxon>
        <taxon>Embryophyta</taxon>
        <taxon>Tracheophyta</taxon>
        <taxon>Spermatophyta</taxon>
        <taxon>Magnoliopsida</taxon>
        <taxon>eudicotyledons</taxon>
        <taxon>Gunneridae</taxon>
        <taxon>Pentapetalae</taxon>
        <taxon>rosids</taxon>
        <taxon>malvids</taxon>
        <taxon>Malvales</taxon>
        <taxon>Malvaceae</taxon>
        <taxon>Malvoideae</taxon>
        <taxon>Gossypium</taxon>
    </lineage>
</organism>
<keyword evidence="8" id="KW-0067">ATP-binding</keyword>
<dbReference type="GO" id="GO:0005524">
    <property type="term" value="F:ATP binding"/>
    <property type="evidence" value="ECO:0007669"/>
    <property type="project" value="UniProtKB-KW"/>
</dbReference>
<dbReference type="SMART" id="SM00220">
    <property type="entry name" value="S_TKc"/>
    <property type="match status" value="1"/>
</dbReference>
<dbReference type="EMBL" id="CM001740">
    <property type="protein sequence ID" value="KJB08577.1"/>
    <property type="molecule type" value="Genomic_DNA"/>
</dbReference>
<dbReference type="InterPro" id="IPR000719">
    <property type="entry name" value="Prot_kinase_dom"/>
</dbReference>
<dbReference type="PROSITE" id="PS50011">
    <property type="entry name" value="PROTEIN_KINASE_DOM"/>
    <property type="match status" value="1"/>
</dbReference>
<keyword evidence="7" id="KW-0418">Kinase</keyword>
<dbReference type="Gene3D" id="2.60.120.430">
    <property type="entry name" value="Galactose-binding lectin"/>
    <property type="match status" value="1"/>
</dbReference>
<evidence type="ECO:0000256" key="1">
    <source>
        <dbReference type="ARBA" id="ARBA00004479"/>
    </source>
</evidence>
<keyword evidence="9" id="KW-1133">Transmembrane helix</keyword>
<evidence type="ECO:0000313" key="15">
    <source>
        <dbReference type="Proteomes" id="UP000032304"/>
    </source>
</evidence>
<evidence type="ECO:0000256" key="8">
    <source>
        <dbReference type="ARBA" id="ARBA00022840"/>
    </source>
</evidence>
<dbReference type="Gramene" id="KJB08577">
    <property type="protein sequence ID" value="KJB08577"/>
    <property type="gene ID" value="B456_001G090400"/>
</dbReference>
<dbReference type="GO" id="GO:0004714">
    <property type="term" value="F:transmembrane receptor protein tyrosine kinase activity"/>
    <property type="evidence" value="ECO:0007669"/>
    <property type="project" value="InterPro"/>
</dbReference>
<dbReference type="Pfam" id="PF12819">
    <property type="entry name" value="Malectin_like"/>
    <property type="match status" value="1"/>
</dbReference>
<gene>
    <name evidence="14" type="ORF">B456_001G090400</name>
</gene>
<evidence type="ECO:0000313" key="14">
    <source>
        <dbReference type="EMBL" id="KJB08577.1"/>
    </source>
</evidence>
<evidence type="ECO:0000256" key="4">
    <source>
        <dbReference type="ARBA" id="ARBA00022692"/>
    </source>
</evidence>
<keyword evidence="11" id="KW-0325">Glycoprotein</keyword>
<dbReference type="eggNOG" id="KOG1187">
    <property type="taxonomic scope" value="Eukaryota"/>
</dbReference>
<dbReference type="InterPro" id="IPR024788">
    <property type="entry name" value="Malectin-like_Carb-bd_dom"/>
</dbReference>
<dbReference type="SUPFAM" id="SSF56112">
    <property type="entry name" value="Protein kinase-like (PK-like)"/>
    <property type="match status" value="1"/>
</dbReference>
<dbReference type="GO" id="GO:0005886">
    <property type="term" value="C:plasma membrane"/>
    <property type="evidence" value="ECO:0007669"/>
    <property type="project" value="TreeGrafter"/>
</dbReference>
<feature type="chain" id="PRO_5002258224" description="Protein kinase domain-containing protein" evidence="12">
    <location>
        <begin position="18"/>
        <end position="633"/>
    </location>
</feature>
<dbReference type="PANTHER" id="PTHR27003:SF312">
    <property type="entry name" value="RECEPTOR-LIKE PROTEIN KINASE FERONIA"/>
    <property type="match status" value="1"/>
</dbReference>
<evidence type="ECO:0000259" key="13">
    <source>
        <dbReference type="PROSITE" id="PS50011"/>
    </source>
</evidence>
<evidence type="ECO:0000256" key="5">
    <source>
        <dbReference type="ARBA" id="ARBA00022729"/>
    </source>
</evidence>
<dbReference type="PROSITE" id="PS00108">
    <property type="entry name" value="PROTEIN_KINASE_ST"/>
    <property type="match status" value="1"/>
</dbReference>
<evidence type="ECO:0000256" key="9">
    <source>
        <dbReference type="ARBA" id="ARBA00022989"/>
    </source>
</evidence>
<evidence type="ECO:0000256" key="6">
    <source>
        <dbReference type="ARBA" id="ARBA00022741"/>
    </source>
</evidence>
<accession>A0A0D2LWM8</accession>
<evidence type="ECO:0000256" key="3">
    <source>
        <dbReference type="ARBA" id="ARBA00022679"/>
    </source>
</evidence>
<dbReference type="PANTHER" id="PTHR27003">
    <property type="entry name" value="OS07G0166700 PROTEIN"/>
    <property type="match status" value="1"/>
</dbReference>
<dbReference type="InterPro" id="IPR001245">
    <property type="entry name" value="Ser-Thr/Tyr_kinase_cat_dom"/>
</dbReference>
<dbReference type="InterPro" id="IPR045272">
    <property type="entry name" value="ANXUR1/2-like"/>
</dbReference>
<dbReference type="Gene3D" id="3.30.200.20">
    <property type="entry name" value="Phosphorylase Kinase, domain 1"/>
    <property type="match status" value="1"/>
</dbReference>
<sequence>MLTFNVYLLVLHTIAMGDESAAYTPTDYILLNCGASSSSGSILKEGRKRITDEGSKFSIFNSKNTSFASTASRQDHVTCLKFLRLYFYPVQYSCFDGSTSFFYVTGNDHLLLQNFSAYLNFSSEDNQAASLIKEFMVPCFKTEKLKVTFWPSPNSLAFVNGIEVVSMSKNMYVKHQDNSVSFVNSKIPFDIPDATAFETVYLLKVGRATVANYSKDTPAYTAPAVVYTTSRTMGRDPYINMNYNLTWNFDIDGGFNYLLRLHFCETLLEVTEAGQRPLADVIYCSGGKGISVYRDYVLLIPSEDSSKQTLWLALHPNEEVGSMFANAILNSLEIFRLNKLDGSLAVPNPESTSPLPDQLCQCFTLAEIQAATNDFDDAFIIGHSRFGNVYKGFISRIKSEVAIKRLNSMSQQGAREFWTEIQLLSQLRYVNLVSLIGYCDDNEMILVYEYMANGIPRDHLYNTKKNPLSWKQRLKICIGAAYGLDYLHSEAIHRIIHRDVKSTNILLDEQYVAKISGFDLSKMSPISMTNVPLTTVVKGTFRYMDPEYYKRLRLTEKLDVYSFGVVLFEVLFARAAVDSEVEYSQISLAYWVRKCVANESINESIDPLLKGKISPSCLRTFSNIAENCIRENG</sequence>
<dbReference type="Proteomes" id="UP000032304">
    <property type="component" value="Chromosome 1"/>
</dbReference>
<dbReference type="GO" id="GO:0004674">
    <property type="term" value="F:protein serine/threonine kinase activity"/>
    <property type="evidence" value="ECO:0007669"/>
    <property type="project" value="UniProtKB-KW"/>
</dbReference>
<evidence type="ECO:0000256" key="2">
    <source>
        <dbReference type="ARBA" id="ARBA00022527"/>
    </source>
</evidence>
<keyword evidence="2" id="KW-0723">Serine/threonine-protein kinase</keyword>
<dbReference type="FunFam" id="3.30.200.20:FF:000039">
    <property type="entry name" value="receptor-like protein kinase FERONIA"/>
    <property type="match status" value="1"/>
</dbReference>
<protein>
    <recommendedName>
        <fullName evidence="13">Protein kinase domain-containing protein</fullName>
    </recommendedName>
</protein>
<name>A0A0D2LWM8_GOSRA</name>
<evidence type="ECO:0000256" key="10">
    <source>
        <dbReference type="ARBA" id="ARBA00023136"/>
    </source>
</evidence>
<keyword evidence="10" id="KW-0472">Membrane</keyword>
<proteinExistence type="predicted"/>
<keyword evidence="5 12" id="KW-0732">Signal</keyword>
<keyword evidence="15" id="KW-1185">Reference proteome</keyword>
<dbReference type="InterPro" id="IPR011009">
    <property type="entry name" value="Kinase-like_dom_sf"/>
</dbReference>
<evidence type="ECO:0000256" key="12">
    <source>
        <dbReference type="SAM" id="SignalP"/>
    </source>
</evidence>
<dbReference type="Gene3D" id="1.10.510.10">
    <property type="entry name" value="Transferase(Phosphotransferase) domain 1"/>
    <property type="match status" value="1"/>
</dbReference>
<dbReference type="AlphaFoldDB" id="A0A0D2LWM8"/>
<keyword evidence="6" id="KW-0547">Nucleotide-binding</keyword>
<keyword evidence="3" id="KW-0808">Transferase</keyword>
<keyword evidence="4" id="KW-0812">Transmembrane</keyword>